<dbReference type="AlphaFoldDB" id="A0AAJ8DYC9"/>
<dbReference type="GeneID" id="84590644"/>
<gene>
    <name evidence="1" type="ORF">An03g01970</name>
</gene>
<dbReference type="RefSeq" id="XP_059600247.1">
    <property type="nucleotide sequence ID" value="XM_059746941.1"/>
</dbReference>
<proteinExistence type="predicted"/>
<protein>
    <submittedName>
        <fullName evidence="1">Uncharacterized protein</fullName>
    </submittedName>
</protein>
<sequence>MTRVGFEPTPSYDDQEAVKLGIKDLHISQLICLVPFSFSSPVGRRRVVSSNDYHLAFALPRNTDGNPFLSYRTVLVCESIGYGPDIFYDHCSRDTCSKADHIITPSNYHHVPLVFERLSDTSSNVREEHHNSDYTPSPRATEVGSHLLLVVPVHLYPASGMRILSTPTINCYYSPCS</sequence>
<reference evidence="1" key="1">
    <citation type="submission" date="2025-02" db="EMBL/GenBank/DDBJ databases">
        <authorList>
            <consortium name="NCBI Genome Project"/>
        </authorList>
    </citation>
    <scope>NUCLEOTIDE SEQUENCE</scope>
</reference>
<dbReference type="VEuPathDB" id="FungiDB:An03g01970"/>
<reference evidence="1" key="2">
    <citation type="submission" date="2025-08" db="UniProtKB">
        <authorList>
            <consortium name="RefSeq"/>
        </authorList>
    </citation>
    <scope>IDENTIFICATION</scope>
</reference>
<name>A0AAJ8DYC9_ASPNG</name>
<organism evidence="1">
    <name type="scientific">Aspergillus niger</name>
    <dbReference type="NCBI Taxonomy" id="5061"/>
    <lineage>
        <taxon>Eukaryota</taxon>
        <taxon>Fungi</taxon>
        <taxon>Dikarya</taxon>
        <taxon>Ascomycota</taxon>
        <taxon>Pezizomycotina</taxon>
        <taxon>Eurotiomycetes</taxon>
        <taxon>Eurotiomycetidae</taxon>
        <taxon>Eurotiales</taxon>
        <taxon>Aspergillaceae</taxon>
        <taxon>Aspergillus</taxon>
        <taxon>Aspergillus subgen. Circumdati</taxon>
    </lineage>
</organism>
<evidence type="ECO:0000313" key="1">
    <source>
        <dbReference type="RefSeq" id="XP_059600247.1"/>
    </source>
</evidence>
<dbReference type="KEGG" id="ang:An03g01970"/>
<accession>A0AAJ8DYC9</accession>